<accession>A0ABD1PQW6</accession>
<dbReference type="FunFam" id="3.30.40.10:FF:000239">
    <property type="entry name" value="probable BOI-related E3 ubiquitin-protein ligase 2"/>
    <property type="match status" value="1"/>
</dbReference>
<dbReference type="Gene3D" id="3.30.40.10">
    <property type="entry name" value="Zinc/RING finger domain, C3HC4 (zinc finger)"/>
    <property type="match status" value="1"/>
</dbReference>
<dbReference type="PANTHER" id="PTHR42647">
    <property type="entry name" value="SBP (S-RIBONUCLEASE BINDING PROTEIN) FAMILY PROTEIN"/>
    <property type="match status" value="1"/>
</dbReference>
<dbReference type="Proteomes" id="UP001604336">
    <property type="component" value="Unassembled WGS sequence"/>
</dbReference>
<organism evidence="8 9">
    <name type="scientific">Abeliophyllum distichum</name>
    <dbReference type="NCBI Taxonomy" id="126358"/>
    <lineage>
        <taxon>Eukaryota</taxon>
        <taxon>Viridiplantae</taxon>
        <taxon>Streptophyta</taxon>
        <taxon>Embryophyta</taxon>
        <taxon>Tracheophyta</taxon>
        <taxon>Spermatophyta</taxon>
        <taxon>Magnoliopsida</taxon>
        <taxon>eudicotyledons</taxon>
        <taxon>Gunneridae</taxon>
        <taxon>Pentapetalae</taxon>
        <taxon>asterids</taxon>
        <taxon>lamiids</taxon>
        <taxon>Lamiales</taxon>
        <taxon>Oleaceae</taxon>
        <taxon>Forsythieae</taxon>
        <taxon>Abeliophyllum</taxon>
    </lineage>
</organism>
<comment type="caution">
    <text evidence="8">The sequence shown here is derived from an EMBL/GenBank/DDBJ whole genome shotgun (WGS) entry which is preliminary data.</text>
</comment>
<feature type="region of interest" description="Disordered" evidence="6">
    <location>
        <begin position="243"/>
        <end position="264"/>
    </location>
</feature>
<dbReference type="Pfam" id="PF13920">
    <property type="entry name" value="zf-C3HC4_3"/>
    <property type="match status" value="1"/>
</dbReference>
<name>A0ABD1PQW6_9LAMI</name>
<evidence type="ECO:0000256" key="1">
    <source>
        <dbReference type="ARBA" id="ARBA00022723"/>
    </source>
</evidence>
<dbReference type="CDD" id="cd16649">
    <property type="entry name" value="mRING-HC-C3HC5_CGRF1-like"/>
    <property type="match status" value="1"/>
</dbReference>
<protein>
    <submittedName>
        <fullName evidence="8">SBP (S-ribonuclease binding protein) family protein</fullName>
    </submittedName>
</protein>
<evidence type="ECO:0000256" key="3">
    <source>
        <dbReference type="ARBA" id="ARBA00022833"/>
    </source>
</evidence>
<dbReference type="PANTHER" id="PTHR42647:SF50">
    <property type="entry name" value="BOI-RELATED E3 UBIQUITIN-PROTEIN LIGASE 1-LIKE ISOFORM X1"/>
    <property type="match status" value="1"/>
</dbReference>
<dbReference type="PIRSF" id="PIRSF036836">
    <property type="entry name" value="RNase_bind_SBP1"/>
    <property type="match status" value="1"/>
</dbReference>
<keyword evidence="2 4" id="KW-0863">Zinc-finger</keyword>
<gene>
    <name evidence="8" type="ORF">Adt_41220</name>
</gene>
<dbReference type="InterPro" id="IPR001841">
    <property type="entry name" value="Znf_RING"/>
</dbReference>
<dbReference type="GO" id="GO:0008270">
    <property type="term" value="F:zinc ion binding"/>
    <property type="evidence" value="ECO:0007669"/>
    <property type="project" value="UniProtKB-KW"/>
</dbReference>
<evidence type="ECO:0000256" key="5">
    <source>
        <dbReference type="SAM" id="Coils"/>
    </source>
</evidence>
<proteinExistence type="predicted"/>
<evidence type="ECO:0000259" key="7">
    <source>
        <dbReference type="PROSITE" id="PS50089"/>
    </source>
</evidence>
<dbReference type="EMBL" id="JBFOLK010000013">
    <property type="protein sequence ID" value="KAL2465369.1"/>
    <property type="molecule type" value="Genomic_DNA"/>
</dbReference>
<feature type="domain" description="RING-type" evidence="7">
    <location>
        <begin position="284"/>
        <end position="319"/>
    </location>
</feature>
<keyword evidence="9" id="KW-1185">Reference proteome</keyword>
<feature type="coiled-coil region" evidence="5">
    <location>
        <begin position="187"/>
        <end position="221"/>
    </location>
</feature>
<evidence type="ECO:0000256" key="2">
    <source>
        <dbReference type="ARBA" id="ARBA00022771"/>
    </source>
</evidence>
<keyword evidence="1" id="KW-0479">Metal-binding</keyword>
<evidence type="ECO:0000256" key="6">
    <source>
        <dbReference type="SAM" id="MobiDB-lite"/>
    </source>
</evidence>
<evidence type="ECO:0000313" key="8">
    <source>
        <dbReference type="EMBL" id="KAL2465369.1"/>
    </source>
</evidence>
<reference evidence="9" key="1">
    <citation type="submission" date="2024-07" db="EMBL/GenBank/DDBJ databases">
        <title>Two chromosome-level genome assemblies of Korean endemic species Abeliophyllum distichum and Forsythia ovata (Oleaceae).</title>
        <authorList>
            <person name="Jang H."/>
        </authorList>
    </citation>
    <scope>NUCLEOTIDE SEQUENCE [LARGE SCALE GENOMIC DNA]</scope>
</reference>
<evidence type="ECO:0000256" key="4">
    <source>
        <dbReference type="PROSITE-ProRule" id="PRU00175"/>
    </source>
</evidence>
<sequence>MFGGGSKGNTMFPVSEEENRLRHDSNSLPQFKLFGHVPIHSGVDVTNTMYNELAHAANRPIKRVREADPVCRQKGIQISMNNNFCSNDVGHIGTLLNPNPVSTGLRLSCQEERNSYVLSADENMRNTLPGVLSLGNSVKLELDRQRAEFDHYMNSQEENLQKGIRELNQRQIVCILNALEGGVKTKLQEKQHEIENINRKNKELSDRIKQVVNEAQLWRHRAKYNESVANLLKGNIQQLMAQGTARAQEGSGESEVDDAASSMNHHGIVSGSGKQVPLDHQLNCRACKGKEVSVILFPCRHFCLCIDCEGLINICPICQVMKTASLQVYMS</sequence>
<dbReference type="PROSITE" id="PS50089">
    <property type="entry name" value="ZF_RING_2"/>
    <property type="match status" value="1"/>
</dbReference>
<keyword evidence="3" id="KW-0862">Zinc</keyword>
<dbReference type="InterPro" id="IPR013083">
    <property type="entry name" value="Znf_RING/FYVE/PHD"/>
</dbReference>
<dbReference type="AlphaFoldDB" id="A0ABD1PQW6"/>
<evidence type="ECO:0000313" key="9">
    <source>
        <dbReference type="Proteomes" id="UP001604336"/>
    </source>
</evidence>
<keyword evidence="5" id="KW-0175">Coiled coil</keyword>